<proteinExistence type="predicted"/>
<keyword evidence="2" id="KW-1185">Reference proteome</keyword>
<name>A0A9D4ANY6_9SAUR</name>
<gene>
    <name evidence="1" type="ORF">KIL84_001052</name>
</gene>
<sequence>MKRCYTVAAMSPEETNTTLWQIVFETGHGSGETGIANGEATAAERWFFRGLGGSGHRQLQRAKRIEPDLFLPDPRPDALQNAETEGDAYSIGPCYLKLKEKFGIKPVRVHNRKTAMRAMV</sequence>
<organism evidence="1 2">
    <name type="scientific">Mauremys mutica</name>
    <name type="common">yellowpond turtle</name>
    <dbReference type="NCBI Taxonomy" id="74926"/>
    <lineage>
        <taxon>Eukaryota</taxon>
        <taxon>Metazoa</taxon>
        <taxon>Chordata</taxon>
        <taxon>Craniata</taxon>
        <taxon>Vertebrata</taxon>
        <taxon>Euteleostomi</taxon>
        <taxon>Archelosauria</taxon>
        <taxon>Testudinata</taxon>
        <taxon>Testudines</taxon>
        <taxon>Cryptodira</taxon>
        <taxon>Durocryptodira</taxon>
        <taxon>Testudinoidea</taxon>
        <taxon>Geoemydidae</taxon>
        <taxon>Geoemydinae</taxon>
        <taxon>Mauremys</taxon>
    </lineage>
</organism>
<evidence type="ECO:0000313" key="2">
    <source>
        <dbReference type="Proteomes" id="UP000827986"/>
    </source>
</evidence>
<protein>
    <submittedName>
        <fullName evidence="1">Uncharacterized protein</fullName>
    </submittedName>
</protein>
<dbReference type="AlphaFoldDB" id="A0A9D4ANY6"/>
<comment type="caution">
    <text evidence="1">The sequence shown here is derived from an EMBL/GenBank/DDBJ whole genome shotgun (WGS) entry which is preliminary data.</text>
</comment>
<dbReference type="EMBL" id="JAHDVG010000484">
    <property type="protein sequence ID" value="KAH1170067.1"/>
    <property type="molecule type" value="Genomic_DNA"/>
</dbReference>
<accession>A0A9D4ANY6</accession>
<reference evidence="1" key="1">
    <citation type="submission" date="2021-09" db="EMBL/GenBank/DDBJ databases">
        <title>The genome of Mauremys mutica provides insights into the evolution of semi-aquatic lifestyle.</title>
        <authorList>
            <person name="Gong S."/>
            <person name="Gao Y."/>
        </authorList>
    </citation>
    <scope>NUCLEOTIDE SEQUENCE</scope>
    <source>
        <strain evidence="1">MM-2020</strain>
        <tissue evidence="1">Muscle</tissue>
    </source>
</reference>
<evidence type="ECO:0000313" key="1">
    <source>
        <dbReference type="EMBL" id="KAH1170067.1"/>
    </source>
</evidence>
<dbReference type="Proteomes" id="UP000827986">
    <property type="component" value="Unassembled WGS sequence"/>
</dbReference>